<feature type="transmembrane region" description="Helical" evidence="5">
    <location>
        <begin position="304"/>
        <end position="328"/>
    </location>
</feature>
<evidence type="ECO:0000256" key="4">
    <source>
        <dbReference type="ARBA" id="ARBA00023136"/>
    </source>
</evidence>
<feature type="domain" description="Major facilitator superfamily (MFS) profile" evidence="6">
    <location>
        <begin position="59"/>
        <end position="533"/>
    </location>
</feature>
<feature type="transmembrane region" description="Helical" evidence="5">
    <location>
        <begin position="216"/>
        <end position="236"/>
    </location>
</feature>
<evidence type="ECO:0000256" key="5">
    <source>
        <dbReference type="SAM" id="Phobius"/>
    </source>
</evidence>
<dbReference type="InterPro" id="IPR036259">
    <property type="entry name" value="MFS_trans_sf"/>
</dbReference>
<dbReference type="EMBL" id="ML993579">
    <property type="protein sequence ID" value="KAF2174165.1"/>
    <property type="molecule type" value="Genomic_DNA"/>
</dbReference>
<comment type="subcellular location">
    <subcellularLocation>
        <location evidence="1">Membrane</location>
        <topology evidence="1">Multi-pass membrane protein</topology>
    </subcellularLocation>
</comment>
<protein>
    <recommendedName>
        <fullName evidence="6">Major facilitator superfamily (MFS) profile domain-containing protein</fullName>
    </recommendedName>
</protein>
<evidence type="ECO:0000256" key="3">
    <source>
        <dbReference type="ARBA" id="ARBA00022989"/>
    </source>
</evidence>
<name>A0A6A6D529_ZASCE</name>
<dbReference type="InterPro" id="IPR011701">
    <property type="entry name" value="MFS"/>
</dbReference>
<sequence length="533" mass="59182">MAEMRNANLSTSHAKEGEIPGTVDLQAIEGDYTAFGGQALFPVPALDPNDPLQWPKWKKTTILVICCLYSFLSNTALLGPSVYISIYADEFSISPTTASGLISYPNILYGCGTLVTVPMYLKFGRRPVMLLSMAIYVAALIGCSQSTSYSGLMTARLFQTLSSSVCEALPVQLVNDIFFLHERATKLGIYTICLCLGSTGPLYAGYMLAGGQSWRLYFYVEIAFAGLLLIMTFLFVEETAYKRQLREPSHLPAEATTKPKANIEHLEIQTQVPARRSFLQSLKVWGGIDHDEPFLWTAIRSFSYFLIPSVVWVVTTYGIYIGLGALVFNYTFPIVIVVPPYDWSQENSGLVCLGNVIGYALAIPLIGTFDSLAAYKTRKNDSVREAEMRLGVLLPAAVVAPAGLIVYVLTAQYQAHWIGYFFGVAMCNWGAYFYFTGTLAYAVDSYNANVSEMLIAMCCGKQLVSFAFGIYLLDWIEQHGYAVIIAGVFCAVLFVNNFCVIIFMFWGKAIRRFWAGTWLAKMHQSSIREMMSH</sequence>
<dbReference type="Gene3D" id="1.20.1250.20">
    <property type="entry name" value="MFS general substrate transporter like domains"/>
    <property type="match status" value="1"/>
</dbReference>
<keyword evidence="2 5" id="KW-0812">Transmembrane</keyword>
<keyword evidence="3 5" id="KW-1133">Transmembrane helix</keyword>
<evidence type="ECO:0000256" key="2">
    <source>
        <dbReference type="ARBA" id="ARBA00022692"/>
    </source>
</evidence>
<dbReference type="AlphaFoldDB" id="A0A6A6D529"/>
<dbReference type="GO" id="GO:0005886">
    <property type="term" value="C:plasma membrane"/>
    <property type="evidence" value="ECO:0007669"/>
    <property type="project" value="TreeGrafter"/>
</dbReference>
<dbReference type="SUPFAM" id="SSF103473">
    <property type="entry name" value="MFS general substrate transporter"/>
    <property type="match status" value="1"/>
</dbReference>
<feature type="transmembrane region" description="Helical" evidence="5">
    <location>
        <begin position="454"/>
        <end position="473"/>
    </location>
</feature>
<dbReference type="InterPro" id="IPR020846">
    <property type="entry name" value="MFS_dom"/>
</dbReference>
<feature type="transmembrane region" description="Helical" evidence="5">
    <location>
        <begin position="479"/>
        <end position="506"/>
    </location>
</feature>
<dbReference type="PROSITE" id="PS50850">
    <property type="entry name" value="MFS"/>
    <property type="match status" value="1"/>
</dbReference>
<feature type="transmembrane region" description="Helical" evidence="5">
    <location>
        <begin position="101"/>
        <end position="121"/>
    </location>
</feature>
<keyword evidence="4 5" id="KW-0472">Membrane</keyword>
<dbReference type="Pfam" id="PF07690">
    <property type="entry name" value="MFS_1"/>
    <property type="match status" value="1"/>
</dbReference>
<feature type="transmembrane region" description="Helical" evidence="5">
    <location>
        <begin position="62"/>
        <end position="86"/>
    </location>
</feature>
<dbReference type="PANTHER" id="PTHR23502">
    <property type="entry name" value="MAJOR FACILITATOR SUPERFAMILY"/>
    <property type="match status" value="1"/>
</dbReference>
<evidence type="ECO:0000313" key="8">
    <source>
        <dbReference type="Proteomes" id="UP000799537"/>
    </source>
</evidence>
<dbReference type="PANTHER" id="PTHR23502:SF160">
    <property type="entry name" value="MAJOR FACILITATOR SUPERFAMILY (MFS) PROFILE DOMAIN-CONTAINING PROTEIN-RELATED"/>
    <property type="match status" value="1"/>
</dbReference>
<evidence type="ECO:0000256" key="1">
    <source>
        <dbReference type="ARBA" id="ARBA00004141"/>
    </source>
</evidence>
<accession>A0A6A6D529</accession>
<evidence type="ECO:0000259" key="6">
    <source>
        <dbReference type="PROSITE" id="PS50850"/>
    </source>
</evidence>
<feature type="transmembrane region" description="Helical" evidence="5">
    <location>
        <begin position="390"/>
        <end position="411"/>
    </location>
</feature>
<feature type="transmembrane region" description="Helical" evidence="5">
    <location>
        <begin position="348"/>
        <end position="369"/>
    </location>
</feature>
<gene>
    <name evidence="7" type="ORF">M409DRAFT_49031</name>
</gene>
<evidence type="ECO:0000313" key="7">
    <source>
        <dbReference type="EMBL" id="KAF2174165.1"/>
    </source>
</evidence>
<dbReference type="OrthoDB" id="268400at2759"/>
<feature type="transmembrane region" description="Helical" evidence="5">
    <location>
        <begin position="417"/>
        <end position="442"/>
    </location>
</feature>
<organism evidence="7 8">
    <name type="scientific">Zasmidium cellare ATCC 36951</name>
    <dbReference type="NCBI Taxonomy" id="1080233"/>
    <lineage>
        <taxon>Eukaryota</taxon>
        <taxon>Fungi</taxon>
        <taxon>Dikarya</taxon>
        <taxon>Ascomycota</taxon>
        <taxon>Pezizomycotina</taxon>
        <taxon>Dothideomycetes</taxon>
        <taxon>Dothideomycetidae</taxon>
        <taxon>Mycosphaerellales</taxon>
        <taxon>Mycosphaerellaceae</taxon>
        <taxon>Zasmidium</taxon>
    </lineage>
</organism>
<keyword evidence="8" id="KW-1185">Reference proteome</keyword>
<feature type="transmembrane region" description="Helical" evidence="5">
    <location>
        <begin position="187"/>
        <end position="204"/>
    </location>
</feature>
<dbReference type="GO" id="GO:0022857">
    <property type="term" value="F:transmembrane transporter activity"/>
    <property type="evidence" value="ECO:0007669"/>
    <property type="project" value="InterPro"/>
</dbReference>
<dbReference type="RefSeq" id="XP_033675054.1">
    <property type="nucleotide sequence ID" value="XM_033811122.1"/>
</dbReference>
<dbReference type="Proteomes" id="UP000799537">
    <property type="component" value="Unassembled WGS sequence"/>
</dbReference>
<dbReference type="GeneID" id="54564394"/>
<reference evidence="7" key="1">
    <citation type="journal article" date="2020" name="Stud. Mycol.">
        <title>101 Dothideomycetes genomes: a test case for predicting lifestyles and emergence of pathogens.</title>
        <authorList>
            <person name="Haridas S."/>
            <person name="Albert R."/>
            <person name="Binder M."/>
            <person name="Bloem J."/>
            <person name="Labutti K."/>
            <person name="Salamov A."/>
            <person name="Andreopoulos B."/>
            <person name="Baker S."/>
            <person name="Barry K."/>
            <person name="Bills G."/>
            <person name="Bluhm B."/>
            <person name="Cannon C."/>
            <person name="Castanera R."/>
            <person name="Culley D."/>
            <person name="Daum C."/>
            <person name="Ezra D."/>
            <person name="Gonzalez J."/>
            <person name="Henrissat B."/>
            <person name="Kuo A."/>
            <person name="Liang C."/>
            <person name="Lipzen A."/>
            <person name="Lutzoni F."/>
            <person name="Magnuson J."/>
            <person name="Mondo S."/>
            <person name="Nolan M."/>
            <person name="Ohm R."/>
            <person name="Pangilinan J."/>
            <person name="Park H.-J."/>
            <person name="Ramirez L."/>
            <person name="Alfaro M."/>
            <person name="Sun H."/>
            <person name="Tritt A."/>
            <person name="Yoshinaga Y."/>
            <person name="Zwiers L.-H."/>
            <person name="Turgeon B."/>
            <person name="Goodwin S."/>
            <person name="Spatafora J."/>
            <person name="Crous P."/>
            <person name="Grigoriev I."/>
        </authorList>
    </citation>
    <scope>NUCLEOTIDE SEQUENCE</scope>
    <source>
        <strain evidence="7">ATCC 36951</strain>
    </source>
</reference>
<proteinExistence type="predicted"/>